<accession>A0A9Q6EH66</accession>
<dbReference type="SUPFAM" id="SSF160246">
    <property type="entry name" value="EspE N-terminal domain-like"/>
    <property type="match status" value="1"/>
</dbReference>
<evidence type="ECO:0000313" key="5">
    <source>
        <dbReference type="EMBL" id="PHJ93229.1"/>
    </source>
</evidence>
<dbReference type="InterPro" id="IPR013105">
    <property type="entry name" value="TPR_2"/>
</dbReference>
<organism evidence="5 6">
    <name type="scientific">Nostoc linckia z8</name>
    <dbReference type="NCBI Taxonomy" id="1628746"/>
    <lineage>
        <taxon>Bacteria</taxon>
        <taxon>Bacillati</taxon>
        <taxon>Cyanobacteriota</taxon>
        <taxon>Cyanophyceae</taxon>
        <taxon>Nostocales</taxon>
        <taxon>Nostocaceae</taxon>
        <taxon>Nostoc</taxon>
    </lineage>
</organism>
<comment type="caution">
    <text evidence="5">The sequence shown here is derived from an EMBL/GenBank/DDBJ whole genome shotgun (WGS) entry which is preliminary data.</text>
</comment>
<dbReference type="PROSITE" id="PS50005">
    <property type="entry name" value="TPR"/>
    <property type="match status" value="4"/>
</dbReference>
<dbReference type="Pfam" id="PF00515">
    <property type="entry name" value="TPR_1"/>
    <property type="match status" value="1"/>
</dbReference>
<evidence type="ECO:0008006" key="7">
    <source>
        <dbReference type="Google" id="ProtNLM"/>
    </source>
</evidence>
<gene>
    <name evidence="5" type="ORF">VF08_35700</name>
</gene>
<keyword evidence="1" id="KW-0677">Repeat</keyword>
<feature type="repeat" description="TPR" evidence="3">
    <location>
        <begin position="554"/>
        <end position="587"/>
    </location>
</feature>
<evidence type="ECO:0000256" key="3">
    <source>
        <dbReference type="PROSITE-ProRule" id="PRU00339"/>
    </source>
</evidence>
<evidence type="ECO:0000256" key="2">
    <source>
        <dbReference type="ARBA" id="ARBA00022803"/>
    </source>
</evidence>
<dbReference type="Pfam" id="PF13432">
    <property type="entry name" value="TPR_16"/>
    <property type="match status" value="1"/>
</dbReference>
<evidence type="ECO:0000256" key="4">
    <source>
        <dbReference type="SAM" id="Phobius"/>
    </source>
</evidence>
<evidence type="ECO:0000313" key="6">
    <source>
        <dbReference type="Proteomes" id="UP000222310"/>
    </source>
</evidence>
<keyword evidence="2 3" id="KW-0802">TPR repeat</keyword>
<evidence type="ECO:0000256" key="1">
    <source>
        <dbReference type="ARBA" id="ARBA00022737"/>
    </source>
</evidence>
<keyword evidence="4" id="KW-1133">Transmembrane helix</keyword>
<sequence>MSFFSIMRPLGKVLQQADLVSSEQIEIALKEQAKVHGLKLGEILVLHGWLKQETADFFSDKWPVLLEQKPKQPLGKYFQEAGLLNEQQIRTILAEQANKKLRFGELAVLKGWLKPTTVNFFLENLALESQLQEEEISNNQNSTHIEKSHLKIVVPQPNNLQINPIEHSAFAFNSAEEESSTLTVFSPGSLELFKQLQEKASCPEALLTEVQFWTDGEPNLTEKLCQLLVEWPDNIAAGAEAVIVQQIVYRNFTNNWETQITAEYLQGIHESTICNQQCDPLSLLKLYRKIWQEGELPINNSPEEAELLRIGLIVQQQDKLKVANRIYQAVFNCNWINRELEKILYNSSSKTAISPNTNWNINNTITKPKSSLNKRFLALLGIAGLMVCGSGLIIFGLSVFRWLQVEKIFKEGNGFLQQGQYQQAITKYNNLLKFDSNYYQSWTNRGYALAGLKDYDQMLESCTTATIINPEAVYAWNCKGEALFNLKQYNQALSAFDKAIQLNSKDPVFWINKTEALLAVNQPDTALVSINQAIEILKEIAELQHKNTDAKELAIAFSYQGKVLFRKQEYEGSLKAYEQALKYNPQYFVALRGKGMVLQALKRDDRAIAQFYFLLDHHKLSDGQKAEVWYYLGLSLCRFQQTEKAIAAFDEALKLKPNYQLPQQAKEICPK</sequence>
<dbReference type="SMART" id="SM00028">
    <property type="entry name" value="TPR"/>
    <property type="match status" value="7"/>
</dbReference>
<dbReference type="Gene3D" id="1.25.40.10">
    <property type="entry name" value="Tetratricopeptide repeat domain"/>
    <property type="match status" value="4"/>
</dbReference>
<keyword evidence="4" id="KW-0812">Transmembrane</keyword>
<reference evidence="5 6" key="1">
    <citation type="submission" date="2015-02" db="EMBL/GenBank/DDBJ databases">
        <title>Nostoc linckia genome annotation.</title>
        <authorList>
            <person name="Zhou Z."/>
        </authorList>
    </citation>
    <scope>NUCLEOTIDE SEQUENCE [LARGE SCALE GENOMIC DNA]</scope>
    <source>
        <strain evidence="6">z8</strain>
    </source>
</reference>
<dbReference type="PANTHER" id="PTHR44943">
    <property type="entry name" value="CELLULOSE SYNTHASE OPERON PROTEIN C"/>
    <property type="match status" value="1"/>
</dbReference>
<feature type="transmembrane region" description="Helical" evidence="4">
    <location>
        <begin position="376"/>
        <end position="403"/>
    </location>
</feature>
<dbReference type="InterPro" id="IPR019734">
    <property type="entry name" value="TPR_rpt"/>
</dbReference>
<dbReference type="Pfam" id="PF13414">
    <property type="entry name" value="TPR_11"/>
    <property type="match status" value="1"/>
</dbReference>
<dbReference type="AlphaFoldDB" id="A0A9Q6EH66"/>
<feature type="repeat" description="TPR" evidence="3">
    <location>
        <begin position="473"/>
        <end position="506"/>
    </location>
</feature>
<dbReference type="InterPro" id="IPR051685">
    <property type="entry name" value="Ycf3/AcsC/BcsC/TPR_MFPF"/>
</dbReference>
<dbReference type="InterPro" id="IPR011990">
    <property type="entry name" value="TPR-like_helical_dom_sf"/>
</dbReference>
<dbReference type="InterPro" id="IPR037257">
    <property type="entry name" value="T2SS_E_N_sf"/>
</dbReference>
<protein>
    <recommendedName>
        <fullName evidence="7">Tetratricopeptide repeat protein</fullName>
    </recommendedName>
</protein>
<dbReference type="Proteomes" id="UP000222310">
    <property type="component" value="Unassembled WGS sequence"/>
</dbReference>
<dbReference type="PROSITE" id="PS50293">
    <property type="entry name" value="TPR_REGION"/>
    <property type="match status" value="1"/>
</dbReference>
<dbReference type="SUPFAM" id="SSF48452">
    <property type="entry name" value="TPR-like"/>
    <property type="match status" value="1"/>
</dbReference>
<feature type="repeat" description="TPR" evidence="3">
    <location>
        <begin position="405"/>
        <end position="438"/>
    </location>
</feature>
<name>A0A9Q6EH66_NOSLI</name>
<keyword evidence="4" id="KW-0472">Membrane</keyword>
<proteinExistence type="predicted"/>
<dbReference type="Pfam" id="PF07719">
    <property type="entry name" value="TPR_2"/>
    <property type="match status" value="1"/>
</dbReference>
<dbReference type="EMBL" id="LAHD01000195">
    <property type="protein sequence ID" value="PHJ93229.1"/>
    <property type="molecule type" value="Genomic_DNA"/>
</dbReference>
<dbReference type="PANTHER" id="PTHR44943:SF8">
    <property type="entry name" value="TPR REPEAT-CONTAINING PROTEIN MJ0263"/>
    <property type="match status" value="1"/>
</dbReference>
<feature type="repeat" description="TPR" evidence="3">
    <location>
        <begin position="626"/>
        <end position="659"/>
    </location>
</feature>